<dbReference type="SUPFAM" id="SSF141371">
    <property type="entry name" value="PilZ domain-like"/>
    <property type="match status" value="1"/>
</dbReference>
<dbReference type="eggNOG" id="ENOG502ZPJT">
    <property type="taxonomic scope" value="Bacteria"/>
</dbReference>
<dbReference type="GO" id="GO:0035438">
    <property type="term" value="F:cyclic-di-GMP binding"/>
    <property type="evidence" value="ECO:0007669"/>
    <property type="project" value="InterPro"/>
</dbReference>
<dbReference type="Proteomes" id="UP000001296">
    <property type="component" value="Chromosome"/>
</dbReference>
<dbReference type="Pfam" id="PF20424">
    <property type="entry name" value="PilZN3"/>
    <property type="match status" value="1"/>
</dbReference>
<sequence>MAIVTSQQITRYYNQFKHIEVTFTKGINAAIGLVPTQTYVKCLDEQWPCIIYSSSMEGAKIILNNKLNFMDKLKEAKNLVSLRFCFQQRDKHQPLSFFVSAKVAGITPYGKQDASVSFLTLSYTHRPPDDLIEILGTLLEANINAKNRKEERILLNEEMQRRLKLRERNTLVYIQMVPRRCLLRDLSFSGAKVIMMGVAKFLLKKEVRLRLEFEDPQEAFEIPGRIIRYEPVEGRKDIGAYGIHFDEDKVPHGYKIRLNEALKYLSRQSTDTPQ</sequence>
<accession>E0RRU0</accession>
<dbReference type="InterPro" id="IPR046853">
    <property type="entry name" value="PilZN3"/>
</dbReference>
<dbReference type="Pfam" id="PF07238">
    <property type="entry name" value="PilZ"/>
    <property type="match status" value="1"/>
</dbReference>
<reference evidence="3 4" key="2">
    <citation type="journal article" date="2010" name="J. Bacteriol.">
        <title>Genome sequence of the polysaccharide-degrading, thermophilic anaerobe Spirochaeta thermophila DSM 6192.</title>
        <authorList>
            <person name="Angelov A."/>
            <person name="Liebl S."/>
            <person name="Ballschmiter M."/>
            <person name="Bomeke M."/>
            <person name="Lehmann R."/>
            <person name="Liesegang H."/>
            <person name="Daniel R."/>
            <person name="Liebl W."/>
        </authorList>
    </citation>
    <scope>NUCLEOTIDE SEQUENCE [LARGE SCALE GENOMIC DNA]</scope>
    <source>
        <strain evidence="4">ATCC 49972 / DSM 6192 / RI 19.B1</strain>
    </source>
</reference>
<gene>
    <name evidence="3" type="ordered locus">STHERM_c07760</name>
</gene>
<feature type="domain" description="PilZ" evidence="1">
    <location>
        <begin position="147"/>
        <end position="247"/>
    </location>
</feature>
<evidence type="ECO:0000313" key="3">
    <source>
        <dbReference type="EMBL" id="ADN01727.1"/>
    </source>
</evidence>
<dbReference type="HOGENOM" id="CLU_070336_0_0_12"/>
<evidence type="ECO:0000259" key="2">
    <source>
        <dbReference type="Pfam" id="PF20424"/>
    </source>
</evidence>
<evidence type="ECO:0000259" key="1">
    <source>
        <dbReference type="Pfam" id="PF07238"/>
    </source>
</evidence>
<dbReference type="EMBL" id="CP001698">
    <property type="protein sequence ID" value="ADN01727.1"/>
    <property type="molecule type" value="Genomic_DNA"/>
</dbReference>
<proteinExistence type="predicted"/>
<feature type="domain" description="PilZN3" evidence="2">
    <location>
        <begin position="7"/>
        <end position="142"/>
    </location>
</feature>
<dbReference type="AlphaFoldDB" id="E0RRU0"/>
<organism evidence="3 4">
    <name type="scientific">Winmispira thermophila (strain ATCC 49972 / DSM 6192 / RI 19.B1)</name>
    <name type="common">Spirochaeta thermophila</name>
    <dbReference type="NCBI Taxonomy" id="665571"/>
    <lineage>
        <taxon>Bacteria</taxon>
        <taxon>Pseudomonadati</taxon>
        <taxon>Spirochaetota</taxon>
        <taxon>Spirochaetia</taxon>
        <taxon>Winmispirales</taxon>
        <taxon>Winmispiraceae</taxon>
        <taxon>Winmispira</taxon>
    </lineage>
</organism>
<name>E0RRU0_WINT6</name>
<protein>
    <submittedName>
        <fullName evidence="3">Uncharacterized protein</fullName>
    </submittedName>
</protein>
<reference key="1">
    <citation type="submission" date="2009-08" db="EMBL/GenBank/DDBJ databases">
        <title>The genome sequence of Spirochaeta thermophila DSM6192.</title>
        <authorList>
            <person name="Angelov A."/>
            <person name="Mientus M."/>
            <person name="Wittenberg S."/>
            <person name="Lehmann R."/>
            <person name="Liesegang H."/>
            <person name="Daniel R."/>
            <person name="Liebl W."/>
        </authorList>
    </citation>
    <scope>NUCLEOTIDE SEQUENCE</scope>
    <source>
        <strain>DSM 6192</strain>
    </source>
</reference>
<dbReference type="RefSeq" id="WP_013313568.1">
    <property type="nucleotide sequence ID" value="NC_014484.1"/>
</dbReference>
<dbReference type="PaxDb" id="665571-STHERM_c07760"/>
<evidence type="ECO:0000313" key="4">
    <source>
        <dbReference type="Proteomes" id="UP000001296"/>
    </source>
</evidence>
<dbReference type="InterPro" id="IPR009875">
    <property type="entry name" value="PilZ_domain"/>
</dbReference>
<dbReference type="KEGG" id="sta:STHERM_c07760"/>